<dbReference type="NCBIfam" id="TIGR04393">
    <property type="entry name" value="rpt_T5SS_PEPC"/>
    <property type="match status" value="4"/>
</dbReference>
<dbReference type="Proteomes" id="UP000248887">
    <property type="component" value="Unassembled WGS sequence"/>
</dbReference>
<reference evidence="2 3" key="1">
    <citation type="submission" date="2017-08" db="EMBL/GenBank/DDBJ databases">
        <title>Infants hospitalized years apart are colonized by the same room-sourced microbial strains.</title>
        <authorList>
            <person name="Brooks B."/>
            <person name="Olm M.R."/>
            <person name="Firek B.A."/>
            <person name="Baker R."/>
            <person name="Thomas B.C."/>
            <person name="Morowitz M.J."/>
            <person name="Banfield J.F."/>
        </authorList>
    </citation>
    <scope>NUCLEOTIDE SEQUENCE [LARGE SCALE GENOMIC DNA]</scope>
    <source>
        <strain evidence="2">S2_005_001_R2_27</strain>
    </source>
</reference>
<evidence type="ECO:0000313" key="3">
    <source>
        <dbReference type="Proteomes" id="UP000248887"/>
    </source>
</evidence>
<keyword evidence="1" id="KW-0732">Signal</keyword>
<protein>
    <recommendedName>
        <fullName evidence="4">Autotransporter outer membrane beta-barrel domain-containing protein</fullName>
    </recommendedName>
</protein>
<dbReference type="SUPFAM" id="SSF51126">
    <property type="entry name" value="Pectin lyase-like"/>
    <property type="match status" value="1"/>
</dbReference>
<sequence>MNKINLRRALLASTAFCSFVYAVSGTPALARRAILEVSAPPPGQSEIIASDERWEEVLVGIANGEIGTLTVAPGAALTTGHRSYGRSYYSEGGIVGVEEGSTGTVIISGPGANWTDESDFVLIGQAGMGKLQLANDGVWNTQNVTIGSEQTGNGTVTLNGPGTRWNNAYTAIIGGNGTGTVTVSGGAQVHNDEGLYIGGGQLRLLRSLEPETGNGALTITGAGSTWFNRNGVNIARNAGSTGSLTVENGGSFQTYEGSLYAGLGATITVTGPGSSMLIGTRNATPPVDWSDGDGWFSPDEGATTVISNGATLNADASYIGSAGTEAVTSITVTGAGTTWYNWLNIYVGGTGNGDPGRGSAVVADGAVATSYTGAVGVDEGSSGTLLVTGQGTVFQVLARTGFSGNFRVGFAGEATVTVQDGATLSAANLIRIADLEGSVGTLNIGAAEGQAPVAPGTVIGANGVYFGEGDATLVFNHTSTGLVFNNELSGTGGEIRHLAGVTNFTVNSPDFTGTLDLIGGTVKVNAAIPGMAVNVGSGTTLGGNSTIGALTVAAGGIIAPGNSIGTIAVTGDVTFSPGSIYQVELDANGNSDLIAATGQAFLNGATVALVTLDPQESYRHPQVYTIVSAAGGVVGSFGAVTTDSMFLTVDVNDLANGINVVISVPDNAFASVAATPNQFATAGALGTLGQVGPSLALYNSLLFLNSASEARLAYDQLSGEVHASAQSVFMEQSSLIRGALNDRLRAA</sequence>
<dbReference type="AlphaFoldDB" id="A0A2W5SAQ5"/>
<comment type="caution">
    <text evidence="2">The sequence shown here is derived from an EMBL/GenBank/DDBJ whole genome shotgun (WGS) entry which is preliminary data.</text>
</comment>
<dbReference type="EMBL" id="QFQD01000076">
    <property type="protein sequence ID" value="PZQ79857.1"/>
    <property type="molecule type" value="Genomic_DNA"/>
</dbReference>
<evidence type="ECO:0000313" key="2">
    <source>
        <dbReference type="EMBL" id="PZQ79857.1"/>
    </source>
</evidence>
<name>A0A2W5SAQ5_ANCNO</name>
<evidence type="ECO:0008006" key="4">
    <source>
        <dbReference type="Google" id="ProtNLM"/>
    </source>
</evidence>
<feature type="chain" id="PRO_5016038669" description="Autotransporter outer membrane beta-barrel domain-containing protein" evidence="1">
    <location>
        <begin position="23"/>
        <end position="747"/>
    </location>
</feature>
<accession>A0A2W5SAQ5</accession>
<feature type="signal peptide" evidence="1">
    <location>
        <begin position="1"/>
        <end position="22"/>
    </location>
</feature>
<evidence type="ECO:0000256" key="1">
    <source>
        <dbReference type="SAM" id="SignalP"/>
    </source>
</evidence>
<organism evidence="2 3">
    <name type="scientific">Ancylobacter novellus</name>
    <name type="common">Thiobacillus novellus</name>
    <dbReference type="NCBI Taxonomy" id="921"/>
    <lineage>
        <taxon>Bacteria</taxon>
        <taxon>Pseudomonadati</taxon>
        <taxon>Pseudomonadota</taxon>
        <taxon>Alphaproteobacteria</taxon>
        <taxon>Hyphomicrobiales</taxon>
        <taxon>Xanthobacteraceae</taxon>
        <taxon>Ancylobacter</taxon>
    </lineage>
</organism>
<dbReference type="InterPro" id="IPR030895">
    <property type="entry name" value="T5SS_PEPC_rpt"/>
</dbReference>
<feature type="non-terminal residue" evidence="2">
    <location>
        <position position="747"/>
    </location>
</feature>
<gene>
    <name evidence="2" type="ORF">DI549_18720</name>
</gene>
<dbReference type="InterPro" id="IPR011050">
    <property type="entry name" value="Pectin_lyase_fold/virulence"/>
</dbReference>
<proteinExistence type="predicted"/>